<evidence type="ECO:0000256" key="1">
    <source>
        <dbReference type="ARBA" id="ARBA00022529"/>
    </source>
</evidence>
<dbReference type="Proteomes" id="UP001374535">
    <property type="component" value="Chromosome 1"/>
</dbReference>
<keyword evidence="4" id="KW-1015">Disulfide bond</keyword>
<keyword evidence="3 5" id="KW-0732">Signal</keyword>
<dbReference type="PRINTS" id="PR00288">
    <property type="entry name" value="PUROTHIONIN"/>
</dbReference>
<dbReference type="PANTHER" id="PTHR33147">
    <property type="entry name" value="DEFENSIN-LIKE PROTEIN 1"/>
    <property type="match status" value="1"/>
</dbReference>
<evidence type="ECO:0000256" key="5">
    <source>
        <dbReference type="SAM" id="SignalP"/>
    </source>
</evidence>
<dbReference type="Pfam" id="PF00304">
    <property type="entry name" value="Gamma-thionin"/>
    <property type="match status" value="2"/>
</dbReference>
<evidence type="ECO:0000313" key="7">
    <source>
        <dbReference type="EMBL" id="WVZ23452.1"/>
    </source>
</evidence>
<dbReference type="SUPFAM" id="SSF57095">
    <property type="entry name" value="Scorpion toxin-like"/>
    <property type="match status" value="2"/>
</dbReference>
<dbReference type="GO" id="GO:0050832">
    <property type="term" value="P:defense response to fungus"/>
    <property type="evidence" value="ECO:0007669"/>
    <property type="project" value="UniProtKB-KW"/>
</dbReference>
<dbReference type="CDD" id="cd00107">
    <property type="entry name" value="Knot1"/>
    <property type="match status" value="1"/>
</dbReference>
<feature type="signal peptide" evidence="5">
    <location>
        <begin position="1"/>
        <end position="28"/>
    </location>
</feature>
<dbReference type="PANTHER" id="PTHR33147:SF39">
    <property type="entry name" value="DRO1 PROTEIN-RELATED"/>
    <property type="match status" value="1"/>
</dbReference>
<dbReference type="InterPro" id="IPR036574">
    <property type="entry name" value="Scorpion_toxin-like_sf"/>
</dbReference>
<dbReference type="Gene3D" id="3.30.30.10">
    <property type="entry name" value="Knottin, scorpion toxin-like"/>
    <property type="match status" value="2"/>
</dbReference>
<gene>
    <name evidence="7" type="ORF">V8G54_001996</name>
</gene>
<feature type="domain" description="Knottins-like" evidence="6">
    <location>
        <begin position="30"/>
        <end position="69"/>
    </location>
</feature>
<dbReference type="InterPro" id="IPR008176">
    <property type="entry name" value="Defensin_plant"/>
</dbReference>
<evidence type="ECO:0000313" key="8">
    <source>
        <dbReference type="Proteomes" id="UP001374535"/>
    </source>
</evidence>
<evidence type="ECO:0000256" key="4">
    <source>
        <dbReference type="ARBA" id="ARBA00023157"/>
    </source>
</evidence>
<keyword evidence="2" id="KW-0295">Fungicide</keyword>
<dbReference type="AlphaFoldDB" id="A0AAQ3PAH5"/>
<reference evidence="7 8" key="1">
    <citation type="journal article" date="2023" name="Life. Sci Alliance">
        <title>Evolutionary insights into 3D genome organization and epigenetic landscape of Vigna mungo.</title>
        <authorList>
            <person name="Junaid A."/>
            <person name="Singh B."/>
            <person name="Bhatia S."/>
        </authorList>
    </citation>
    <scope>NUCLEOTIDE SEQUENCE [LARGE SCALE GENOMIC DNA]</scope>
    <source>
        <strain evidence="7">Urdbean</strain>
    </source>
</reference>
<keyword evidence="8" id="KW-1185">Reference proteome</keyword>
<dbReference type="EMBL" id="CP144700">
    <property type="protein sequence ID" value="WVZ23452.1"/>
    <property type="molecule type" value="Genomic_DNA"/>
</dbReference>
<feature type="chain" id="PRO_5042968635" description="Knottins-like domain-containing protein" evidence="5">
    <location>
        <begin position="29"/>
        <end position="119"/>
    </location>
</feature>
<dbReference type="InterPro" id="IPR003614">
    <property type="entry name" value="Knottins"/>
</dbReference>
<name>A0AAQ3PAH5_VIGMU</name>
<sequence length="119" mass="13368">MERKTTVGFMLLLLVIFASDGSMKRTEARECRTPSRTFKGLCLSDKNCESVCNTEGFTGGKCEDMAVKRTEGRECWTQSKTFHGLCFSDRNCETVCLTEGFTGGKCKGFRHRCFCSELC</sequence>
<evidence type="ECO:0000256" key="2">
    <source>
        <dbReference type="ARBA" id="ARBA00022577"/>
    </source>
</evidence>
<dbReference type="GO" id="GO:0031640">
    <property type="term" value="P:killing of cells of another organism"/>
    <property type="evidence" value="ECO:0007669"/>
    <property type="project" value="UniProtKB-KW"/>
</dbReference>
<keyword evidence="1" id="KW-0929">Antimicrobial</keyword>
<accession>A0AAQ3PAH5</accession>
<evidence type="ECO:0000256" key="3">
    <source>
        <dbReference type="ARBA" id="ARBA00022729"/>
    </source>
</evidence>
<protein>
    <recommendedName>
        <fullName evidence="6">Knottins-like domain-containing protein</fullName>
    </recommendedName>
</protein>
<feature type="domain" description="Knottins-like" evidence="6">
    <location>
        <begin position="74"/>
        <end position="119"/>
    </location>
</feature>
<dbReference type="SMART" id="SM00505">
    <property type="entry name" value="Knot1"/>
    <property type="match status" value="2"/>
</dbReference>
<organism evidence="7 8">
    <name type="scientific">Vigna mungo</name>
    <name type="common">Black gram</name>
    <name type="synonym">Phaseolus mungo</name>
    <dbReference type="NCBI Taxonomy" id="3915"/>
    <lineage>
        <taxon>Eukaryota</taxon>
        <taxon>Viridiplantae</taxon>
        <taxon>Streptophyta</taxon>
        <taxon>Embryophyta</taxon>
        <taxon>Tracheophyta</taxon>
        <taxon>Spermatophyta</taxon>
        <taxon>Magnoliopsida</taxon>
        <taxon>eudicotyledons</taxon>
        <taxon>Gunneridae</taxon>
        <taxon>Pentapetalae</taxon>
        <taxon>rosids</taxon>
        <taxon>fabids</taxon>
        <taxon>Fabales</taxon>
        <taxon>Fabaceae</taxon>
        <taxon>Papilionoideae</taxon>
        <taxon>50 kb inversion clade</taxon>
        <taxon>NPAAA clade</taxon>
        <taxon>indigoferoid/millettioid clade</taxon>
        <taxon>Phaseoleae</taxon>
        <taxon>Vigna</taxon>
    </lineage>
</organism>
<proteinExistence type="predicted"/>
<evidence type="ECO:0000259" key="6">
    <source>
        <dbReference type="SMART" id="SM00505"/>
    </source>
</evidence>
<dbReference type="PROSITE" id="PS00940">
    <property type="entry name" value="GAMMA_THIONIN"/>
    <property type="match status" value="2"/>
</dbReference>